<reference evidence="1 2" key="1">
    <citation type="submission" date="2021-03" db="EMBL/GenBank/DDBJ databases">
        <title>Sequencing the genomes of 1000 actinobacteria strains.</title>
        <authorList>
            <person name="Klenk H.-P."/>
        </authorList>
    </citation>
    <scope>NUCLEOTIDE SEQUENCE [LARGE SCALE GENOMIC DNA]</scope>
    <source>
        <strain evidence="1 2">DSM 44580</strain>
    </source>
</reference>
<keyword evidence="2" id="KW-1185">Reference proteome</keyword>
<organism evidence="1 2">
    <name type="scientific">Crossiella equi</name>
    <dbReference type="NCBI Taxonomy" id="130796"/>
    <lineage>
        <taxon>Bacteria</taxon>
        <taxon>Bacillati</taxon>
        <taxon>Actinomycetota</taxon>
        <taxon>Actinomycetes</taxon>
        <taxon>Pseudonocardiales</taxon>
        <taxon>Pseudonocardiaceae</taxon>
        <taxon>Crossiella</taxon>
    </lineage>
</organism>
<evidence type="ECO:0000313" key="2">
    <source>
        <dbReference type="Proteomes" id="UP001519363"/>
    </source>
</evidence>
<dbReference type="EMBL" id="JAGIOO010000001">
    <property type="protein sequence ID" value="MBP2477658.1"/>
    <property type="molecule type" value="Genomic_DNA"/>
</dbReference>
<proteinExistence type="predicted"/>
<comment type="caution">
    <text evidence="1">The sequence shown here is derived from an EMBL/GenBank/DDBJ whole genome shotgun (WGS) entry which is preliminary data.</text>
</comment>
<gene>
    <name evidence="1" type="ORF">JOF53_006530</name>
</gene>
<accession>A0ABS5AM62</accession>
<dbReference type="RefSeq" id="WP_086790024.1">
    <property type="nucleotide sequence ID" value="NZ_JAGIOO010000001.1"/>
</dbReference>
<dbReference type="InterPro" id="IPR027417">
    <property type="entry name" value="P-loop_NTPase"/>
</dbReference>
<dbReference type="Proteomes" id="UP001519363">
    <property type="component" value="Unassembled WGS sequence"/>
</dbReference>
<protein>
    <submittedName>
        <fullName evidence="1">Cellulose biosynthesis protein BcsQ</fullName>
    </submittedName>
</protein>
<name>A0ABS5AM62_9PSEU</name>
<dbReference type="Gene3D" id="3.40.50.300">
    <property type="entry name" value="P-loop containing nucleotide triphosphate hydrolases"/>
    <property type="match status" value="1"/>
</dbReference>
<dbReference type="SUPFAM" id="SSF52540">
    <property type="entry name" value="P-loop containing nucleoside triphosphate hydrolases"/>
    <property type="match status" value="1"/>
</dbReference>
<sequence>MTTARLILVTKFKGGSGATHVASLLAHGLGETEPTAFADYEPQGDGAQVLGVLVEPGTGTVADFFADPADPAASLIEIPTSPLGFYLAPHLSLTRPTGLNLCSPDRLRAAAQRAGLAWIIVDSVKLPSPATAAFVRGADLVLHVQANAVGLRTLAHADQQLRRHAQRGQVHTVFNHLRKDASEAALLADVAATADSRGLHPCPVRIGHDGWVAYALRNGRSPFSIGNARTSHRAAADLAAWVRTELPTPPVARTAR</sequence>
<evidence type="ECO:0000313" key="1">
    <source>
        <dbReference type="EMBL" id="MBP2477658.1"/>
    </source>
</evidence>